<reference evidence="5" key="1">
    <citation type="submission" date="2016-06" db="EMBL/GenBank/DDBJ databases">
        <authorList>
            <person name="Sutton G."/>
            <person name="Brinkac L."/>
            <person name="Sanka R."/>
            <person name="Adams M."/>
            <person name="Lau E."/>
            <person name="Garcia-Basteiro A."/>
            <person name="Lopez-Varela E."/>
            <person name="Palencia S."/>
        </authorList>
    </citation>
    <scope>NUCLEOTIDE SEQUENCE [LARGE SCALE GENOMIC DNA]</scope>
    <source>
        <strain evidence="5">1274684.2</strain>
    </source>
</reference>
<gene>
    <name evidence="4" type="ORF">A5648_05075</name>
</gene>
<dbReference type="AlphaFoldDB" id="A0A1A3TW51"/>
<name>A0A1A3TW51_MYCSD</name>
<comment type="similarity">
    <text evidence="1">Belongs to the short-chain dehydrogenases/reductases (SDR) family.</text>
</comment>
<organism evidence="4 5">
    <name type="scientific">Mycolicibacter sinensis (strain JDM601)</name>
    <name type="common">Mycobacterium sinense</name>
    <dbReference type="NCBI Taxonomy" id="875328"/>
    <lineage>
        <taxon>Bacteria</taxon>
        <taxon>Bacillati</taxon>
        <taxon>Actinomycetota</taxon>
        <taxon>Actinomycetes</taxon>
        <taxon>Mycobacteriales</taxon>
        <taxon>Mycobacteriaceae</taxon>
        <taxon>Mycolicibacter</taxon>
    </lineage>
</organism>
<dbReference type="EMBL" id="LZMF01000082">
    <property type="protein sequence ID" value="OBK86861.1"/>
    <property type="molecule type" value="Genomic_DNA"/>
</dbReference>
<dbReference type="RefSeq" id="WP_065024989.1">
    <property type="nucleotide sequence ID" value="NZ_LZMF01000082.1"/>
</dbReference>
<dbReference type="FunFam" id="3.40.50.720:FF:000084">
    <property type="entry name" value="Short-chain dehydrogenase reductase"/>
    <property type="match status" value="1"/>
</dbReference>
<keyword evidence="3" id="KW-0520">NAD</keyword>
<comment type="caution">
    <text evidence="4">The sequence shown here is derived from an EMBL/GenBank/DDBJ whole genome shotgun (WGS) entry which is preliminary data.</text>
</comment>
<dbReference type="NCBIfam" id="NF009467">
    <property type="entry name" value="PRK12826.1-3"/>
    <property type="match status" value="1"/>
</dbReference>
<dbReference type="NCBIfam" id="TIGR03971">
    <property type="entry name" value="SDR_subfam_1"/>
    <property type="match status" value="1"/>
</dbReference>
<dbReference type="SUPFAM" id="SSF51735">
    <property type="entry name" value="NAD(P)-binding Rossmann-fold domains"/>
    <property type="match status" value="1"/>
</dbReference>
<dbReference type="PANTHER" id="PTHR42760:SF133">
    <property type="entry name" value="3-OXOACYL-[ACYL-CARRIER-PROTEIN] REDUCTASE"/>
    <property type="match status" value="1"/>
</dbReference>
<keyword evidence="2" id="KW-0560">Oxidoreductase</keyword>
<accession>A0A1A3TW51</accession>
<sequence>MSGKLSGKVAFITGAARGQGRAHALAMAREGADIIAVDICRQIESNPYPLATPDDLAETERAVKELGRRVVARIADVRERHELRDAVEAGLADLGKIDIVVANAGILPMAMGKPDPMQFVDASDVDLVGVMNTVAVAIPHLPDGASVIVTGSTAGMIRGTTDNPNMGPGGAGYGWSKRIVMEYVDEMSLHLAPRMIRVNAIHPTNCNTHLLQNDGMYSMFRPDLTSQGKKATREDAEPLFTLFQAMPIPYIEPEDMANLGVFLASDDARYITGQHIRVDAGSLLKWPNGPGG</sequence>
<dbReference type="PANTHER" id="PTHR42760">
    <property type="entry name" value="SHORT-CHAIN DEHYDROGENASES/REDUCTASES FAMILY MEMBER"/>
    <property type="match status" value="1"/>
</dbReference>
<dbReference type="InterPro" id="IPR036291">
    <property type="entry name" value="NAD(P)-bd_dom_sf"/>
</dbReference>
<dbReference type="Proteomes" id="UP000093759">
    <property type="component" value="Unassembled WGS sequence"/>
</dbReference>
<dbReference type="InterPro" id="IPR002347">
    <property type="entry name" value="SDR_fam"/>
</dbReference>
<protein>
    <submittedName>
        <fullName evidence="4">3-ketoacyl-ACP reductase</fullName>
    </submittedName>
</protein>
<dbReference type="PRINTS" id="PR00081">
    <property type="entry name" value="GDHRDH"/>
</dbReference>
<dbReference type="CDD" id="cd05233">
    <property type="entry name" value="SDR_c"/>
    <property type="match status" value="1"/>
</dbReference>
<dbReference type="InterPro" id="IPR023985">
    <property type="entry name" value="SDR_subfam_1"/>
</dbReference>
<evidence type="ECO:0000313" key="4">
    <source>
        <dbReference type="EMBL" id="OBK86861.1"/>
    </source>
</evidence>
<dbReference type="GO" id="GO:0016616">
    <property type="term" value="F:oxidoreductase activity, acting on the CH-OH group of donors, NAD or NADP as acceptor"/>
    <property type="evidence" value="ECO:0007669"/>
    <property type="project" value="TreeGrafter"/>
</dbReference>
<evidence type="ECO:0000256" key="2">
    <source>
        <dbReference type="ARBA" id="ARBA00023002"/>
    </source>
</evidence>
<dbReference type="Pfam" id="PF13561">
    <property type="entry name" value="adh_short_C2"/>
    <property type="match status" value="1"/>
</dbReference>
<dbReference type="Gene3D" id="3.40.50.720">
    <property type="entry name" value="NAD(P)-binding Rossmann-like Domain"/>
    <property type="match status" value="1"/>
</dbReference>
<evidence type="ECO:0000313" key="5">
    <source>
        <dbReference type="Proteomes" id="UP000093759"/>
    </source>
</evidence>
<evidence type="ECO:0000256" key="3">
    <source>
        <dbReference type="ARBA" id="ARBA00023027"/>
    </source>
</evidence>
<evidence type="ECO:0000256" key="1">
    <source>
        <dbReference type="ARBA" id="ARBA00006484"/>
    </source>
</evidence>
<proteinExistence type="inferred from homology"/>